<dbReference type="Pfam" id="PF13753">
    <property type="entry name" value="SWM_repeat"/>
    <property type="match status" value="1"/>
</dbReference>
<evidence type="ECO:0000259" key="3">
    <source>
        <dbReference type="PROSITE" id="PS51272"/>
    </source>
</evidence>
<protein>
    <recommendedName>
        <fullName evidence="3">SLH domain-containing protein</fullName>
    </recommendedName>
</protein>
<dbReference type="InterPro" id="IPR058515">
    <property type="entry name" value="DUF8202"/>
</dbReference>
<dbReference type="Gene3D" id="2.60.40.10">
    <property type="entry name" value="Immunoglobulins"/>
    <property type="match status" value="2"/>
</dbReference>
<feature type="region of interest" description="Disordered" evidence="1">
    <location>
        <begin position="1036"/>
        <end position="1066"/>
    </location>
</feature>
<evidence type="ECO:0000256" key="2">
    <source>
        <dbReference type="SAM" id="SignalP"/>
    </source>
</evidence>
<feature type="compositionally biased region" description="Gly residues" evidence="1">
    <location>
        <begin position="1040"/>
        <end position="1049"/>
    </location>
</feature>
<comment type="caution">
    <text evidence="4">The sequence shown here is derived from an EMBL/GenBank/DDBJ whole genome shotgun (WGS) entry which is preliminary data.</text>
</comment>
<feature type="domain" description="SLH" evidence="3">
    <location>
        <begin position="1292"/>
        <end position="1352"/>
    </location>
</feature>
<feature type="signal peptide" evidence="2">
    <location>
        <begin position="1"/>
        <end position="37"/>
    </location>
</feature>
<dbReference type="Pfam" id="PF12733">
    <property type="entry name" value="Cadherin-like"/>
    <property type="match status" value="2"/>
</dbReference>
<dbReference type="InterPro" id="IPR051465">
    <property type="entry name" value="Cell_Envelope_Struct_Comp"/>
</dbReference>
<dbReference type="EMBL" id="VSDO01000003">
    <property type="protein sequence ID" value="TYA12314.1"/>
    <property type="molecule type" value="Genomic_DNA"/>
</dbReference>
<dbReference type="Gene3D" id="1.20.1270.70">
    <property type="entry name" value="Designed single chain three-helix bundle"/>
    <property type="match status" value="1"/>
</dbReference>
<dbReference type="InterPro" id="IPR013783">
    <property type="entry name" value="Ig-like_fold"/>
</dbReference>
<dbReference type="PROSITE" id="PS51272">
    <property type="entry name" value="SLH"/>
    <property type="match status" value="3"/>
</dbReference>
<dbReference type="InterPro" id="IPR025883">
    <property type="entry name" value="Cadherin-like_domain"/>
</dbReference>
<dbReference type="InterPro" id="IPR001119">
    <property type="entry name" value="SLH_dom"/>
</dbReference>
<keyword evidence="2" id="KW-0732">Signal</keyword>
<evidence type="ECO:0000313" key="4">
    <source>
        <dbReference type="EMBL" id="TYA12314.1"/>
    </source>
</evidence>
<dbReference type="Pfam" id="PF00395">
    <property type="entry name" value="SLH"/>
    <property type="match status" value="3"/>
</dbReference>
<feature type="domain" description="SLH" evidence="3">
    <location>
        <begin position="1424"/>
        <end position="1484"/>
    </location>
</feature>
<evidence type="ECO:0000256" key="1">
    <source>
        <dbReference type="SAM" id="MobiDB-lite"/>
    </source>
</evidence>
<dbReference type="InterPro" id="IPR028059">
    <property type="entry name" value="SWM_rpt"/>
</dbReference>
<feature type="chain" id="PRO_5023034753" description="SLH domain-containing protein" evidence="2">
    <location>
        <begin position="38"/>
        <end position="1484"/>
    </location>
</feature>
<proteinExistence type="predicted"/>
<dbReference type="Proteomes" id="UP000325218">
    <property type="component" value="Unassembled WGS sequence"/>
</dbReference>
<reference evidence="4 5" key="1">
    <citation type="submission" date="2019-08" db="EMBL/GenBank/DDBJ databases">
        <title>Genome sequencing of Paenibacillus faecis DSM 23593(T).</title>
        <authorList>
            <person name="Kook J.-K."/>
            <person name="Park S.-N."/>
            <person name="Lim Y.K."/>
        </authorList>
    </citation>
    <scope>NUCLEOTIDE SEQUENCE [LARGE SCALE GENOMIC DNA]</scope>
    <source>
        <strain evidence="4 5">DSM 23593</strain>
    </source>
</reference>
<dbReference type="Pfam" id="PF26628">
    <property type="entry name" value="DUF8202"/>
    <property type="match status" value="1"/>
</dbReference>
<organism evidence="4 5">
    <name type="scientific">Paenibacillus faecis</name>
    <dbReference type="NCBI Taxonomy" id="862114"/>
    <lineage>
        <taxon>Bacteria</taxon>
        <taxon>Bacillati</taxon>
        <taxon>Bacillota</taxon>
        <taxon>Bacilli</taxon>
        <taxon>Bacillales</taxon>
        <taxon>Paenibacillaceae</taxon>
        <taxon>Paenibacillus</taxon>
    </lineage>
</organism>
<accession>A0A5D0CSL4</accession>
<evidence type="ECO:0000313" key="5">
    <source>
        <dbReference type="Proteomes" id="UP000325218"/>
    </source>
</evidence>
<dbReference type="Pfam" id="PF07554">
    <property type="entry name" value="FIVAR"/>
    <property type="match status" value="1"/>
</dbReference>
<feature type="domain" description="SLH" evidence="3">
    <location>
        <begin position="1353"/>
        <end position="1416"/>
    </location>
</feature>
<dbReference type="OrthoDB" id="663332at2"/>
<keyword evidence="5" id="KW-1185">Reference proteome</keyword>
<gene>
    <name evidence="4" type="ORF">FRY98_16565</name>
</gene>
<dbReference type="Pfam" id="PF19077">
    <property type="entry name" value="Big_13"/>
    <property type="match status" value="2"/>
</dbReference>
<feature type="compositionally biased region" description="Low complexity" evidence="1">
    <location>
        <begin position="1050"/>
        <end position="1062"/>
    </location>
</feature>
<sequence length="1484" mass="158941">MSTRSSKFFWKKQLMVLLAFVVVVSGFPAAFAPVAKAAEADPKNPGGASTKAPVVWLKADDGLDAPDGKLAGWSDKSANPIRFDMDVPAGQEARIPTVNASGINFNPSIKFYNNDIPRIGHYSKSVKLIGDKPITFKSGFAVYKTPDSGSAGALVGGKDKNAGQTNGVIIMGGYGDDFTTGNGTTGVYNYFRPVNRTRPQLVNFEIADVSSSSHSAKLDGESVPITRPSDFGDITFTPVIGATNGGSDDWLGLGADVAEIILYDQLTSADAAKIETYLAVKYGITLNKGGSNYVDTDGNPVWQVDATYKYNIAGIGRDSVEGLDQRQSRSVNAGVPQVAIAAGVFAETNEANGNSLTDKQYLIWGDNGKPLLFDQQIGDTKEYRAQRVWKVQNTGQVGQVQVAIPENNIPKLEKLFVSDSETDFTPDHAKSYEFEIKAINGISHYVATVPEGLADGQFFTYGVLAPEPETVTLEEITAGGNEIVLSFDQEIATDATKDGFLITVGDTQEPVDISKVVVEGNKVKLTLSKELKPTDTVKLEYKHAEGNLKGTHGASVLDFNKEVTNKIGATPTVTLTEPNGTVSTGKPQFKGTATPGSTVTVKVSEGITLTAEADEHGNWSVQPEQDLPDGTYNVEVTATYGGKTSEPFKMDVKVDTTKPTVTLTEPRGTVNTGKPQFKGTATPGSEIMVKLKDGLILTTKADVDGNWSVQPEQDLPDGVYDVEIGAAKDGKYSELVKVSLKVDTTVPEIVDKSALEAKISDMDGKLENGNLKAEDYTTESWQAMQDVLKKAREVFADSNATQEQVDQVKTALDNAEKNLVKIGGELKDWELVGLTEDGTKDIKVSPEFNPNQYKHYTATVTNDVYGIGLNPTVEYPNGTQVKVYVNGTEYPAEQWSKLPLNVGQRNLVQVKVEDTAGNLINEYTIEITHEDSPAANNKLGSLVPSTGSLYPEFNPDTASYTMSVTNSVYQIQFKPTAQNPNAKIEIRVGANGKPQAVTSGEFSGVLNPGSNDIYILVTDENNVSKEYKVTVYRAYSSGSDNGGSGGSSSGGTVTTSPSTGTGQVSKPLDLVTTVNGQQVPFATGTVTQTGDRTQTTVTVDAGKLSGVLAGGKGQKLSISVPNNGDLTVQGLTVQQLKELKDSGSSLEIENLLAIYPLPAGQLNLNRIAGQFGNASLSDIAVNVNIKRASNELNQLAREVAAKNGYELLVHPVDLDLSFTHGGQTIKAGKLNSYAAKYIALPEGVDPSRITTGVIVNPDGSVFHVPTVVTKINNRYFARINDLRGSGTYSVIWNPKNYDDVLNHWAKASANDIGARLVIEGTGNNTFTPNRDINRSEFAVFIVKGLGLMRQDVEQNAFRDVPSSTWYHAAVTIASESGIVLGYDDGAFHGEAYITREQGMAMIARAYRLIRPEASMNTEQMNAVLSGYGDGNKVSNWAKEAVALLISEGITEGGNGQLLKPQAKMTRAEAAAMIQRLLKTTGLID</sequence>
<dbReference type="PANTHER" id="PTHR43308">
    <property type="entry name" value="OUTER MEMBRANE PROTEIN ALPHA-RELATED"/>
    <property type="match status" value="1"/>
</dbReference>
<dbReference type="InterPro" id="IPR044016">
    <property type="entry name" value="Big_13"/>
</dbReference>
<name>A0A5D0CSL4_9BACL</name>